<reference evidence="3" key="1">
    <citation type="journal article" date="2019" name="Int. J. Syst. Evol. Microbiol.">
        <title>The Global Catalogue of Microorganisms (GCM) 10K type strain sequencing project: providing services to taxonomists for standard genome sequencing and annotation.</title>
        <authorList>
            <consortium name="The Broad Institute Genomics Platform"/>
            <consortium name="The Broad Institute Genome Sequencing Center for Infectious Disease"/>
            <person name="Wu L."/>
            <person name="Ma J."/>
        </authorList>
    </citation>
    <scope>NUCLEOTIDE SEQUENCE [LARGE SCALE GENOMIC DNA]</scope>
    <source>
        <strain evidence="3">JCM 17983</strain>
    </source>
</reference>
<dbReference type="InterPro" id="IPR011437">
    <property type="entry name" value="DUF1540"/>
</dbReference>
<gene>
    <name evidence="2" type="ORF">GCM10023203_26200</name>
</gene>
<organism evidence="2 3">
    <name type="scientific">Actinomycetospora straminea</name>
    <dbReference type="NCBI Taxonomy" id="663607"/>
    <lineage>
        <taxon>Bacteria</taxon>
        <taxon>Bacillati</taxon>
        <taxon>Actinomycetota</taxon>
        <taxon>Actinomycetes</taxon>
        <taxon>Pseudonocardiales</taxon>
        <taxon>Pseudonocardiaceae</taxon>
        <taxon>Actinomycetospora</taxon>
    </lineage>
</organism>
<evidence type="ECO:0000313" key="2">
    <source>
        <dbReference type="EMBL" id="GAA4874931.1"/>
    </source>
</evidence>
<feature type="domain" description="DUF1540" evidence="1">
    <location>
        <begin position="91"/>
        <end position="121"/>
    </location>
</feature>
<evidence type="ECO:0000313" key="3">
    <source>
        <dbReference type="Proteomes" id="UP001500457"/>
    </source>
</evidence>
<proteinExistence type="predicted"/>
<dbReference type="Proteomes" id="UP001500457">
    <property type="component" value="Unassembled WGS sequence"/>
</dbReference>
<keyword evidence="3" id="KW-1185">Reference proteome</keyword>
<name>A0ABP9EET2_9PSEU</name>
<feature type="domain" description="DUF1540" evidence="1">
    <location>
        <begin position="139"/>
        <end position="170"/>
    </location>
</feature>
<comment type="caution">
    <text evidence="2">The sequence shown here is derived from an EMBL/GenBank/DDBJ whole genome shotgun (WGS) entry which is preliminary data.</text>
</comment>
<dbReference type="Pfam" id="PF07561">
    <property type="entry name" value="DUF1540"/>
    <property type="match status" value="2"/>
</dbReference>
<accession>A0ABP9EET2</accession>
<dbReference type="EMBL" id="BAABHQ010000006">
    <property type="protein sequence ID" value="GAA4874931.1"/>
    <property type="molecule type" value="Genomic_DNA"/>
</dbReference>
<protein>
    <recommendedName>
        <fullName evidence="1">DUF1540 domain-containing protein</fullName>
    </recommendedName>
</protein>
<evidence type="ECO:0000259" key="1">
    <source>
        <dbReference type="Pfam" id="PF07561"/>
    </source>
</evidence>
<sequence length="174" mass="18421">MAQMILMGKSPAAEDRATFLRQARTGGAHCDRRHSLDGLSRVSLRFPQVARRRDGRPPWSGQPSLPGEGVRRTATIVAMTAAQSLPTVQGCSATSCAYNEDSTCHAAAITIAGDNAACGTFVEISFRGGVDRNGVVGACHRSECKFNDKLECTASSVEIGAGKDVADCLTYEAR</sequence>